<accession>A0A2B4RKA7</accession>
<dbReference type="SUPFAM" id="SSF141571">
    <property type="entry name" value="Pentapeptide repeat-like"/>
    <property type="match status" value="1"/>
</dbReference>
<evidence type="ECO:0000313" key="2">
    <source>
        <dbReference type="Proteomes" id="UP000225706"/>
    </source>
</evidence>
<name>A0A2B4RKA7_STYPI</name>
<reference evidence="2" key="1">
    <citation type="journal article" date="2017" name="bioRxiv">
        <title>Comparative analysis of the genomes of Stylophora pistillata and Acropora digitifera provides evidence for extensive differences between species of corals.</title>
        <authorList>
            <person name="Voolstra C.R."/>
            <person name="Li Y."/>
            <person name="Liew Y.J."/>
            <person name="Baumgarten S."/>
            <person name="Zoccola D."/>
            <person name="Flot J.-F."/>
            <person name="Tambutte S."/>
            <person name="Allemand D."/>
            <person name="Aranda M."/>
        </authorList>
    </citation>
    <scope>NUCLEOTIDE SEQUENCE [LARGE SCALE GENOMIC DNA]</scope>
</reference>
<keyword evidence="1" id="KW-0808">Transferase</keyword>
<dbReference type="OrthoDB" id="6500128at2759"/>
<keyword evidence="2" id="KW-1185">Reference proteome</keyword>
<dbReference type="AlphaFoldDB" id="A0A2B4RKA7"/>
<evidence type="ECO:0000313" key="1">
    <source>
        <dbReference type="EMBL" id="PFX18051.1"/>
    </source>
</evidence>
<dbReference type="Gene3D" id="2.160.20.80">
    <property type="entry name" value="E3 ubiquitin-protein ligase SopA"/>
    <property type="match status" value="1"/>
</dbReference>
<proteinExistence type="predicted"/>
<dbReference type="Proteomes" id="UP000225706">
    <property type="component" value="Unassembled WGS sequence"/>
</dbReference>
<gene>
    <name evidence="1" type="primary">SATL1</name>
    <name evidence="1" type="ORF">AWC38_SpisGene17599</name>
</gene>
<sequence length="759" mass="83099">MAKVRVCSPEVRALQLGSLPGSTSSEGHLDRALKDITNREAPNNRVLKFDDEFAILATRASLGSLGNDDDDGVVDIGMSRDTTKDEKKRTALRSLEEKFKESYHGVVYDESRSRTWGNINLIILPEVAPILRIDVPGHSTKGDLIAEARKLFFPRGLSTHEEEKEMIFDLANFKAEPFEEFTEDGKTTDDITVQKYIEKHKLTMARLYLTSKPSSLFTLSDVACDDDDDANHNSPTFESEKCHQDRGKAWLMRYANLDVDAFKLEDASSHSVPDDFPCYNSADLACKIKKREKHERETARFEAVRSSRSSRVPAEPAVGAPRVGLAVQHVTRGKLVRYLTSSDIMLLVNDWICSLAKESENFKLCSSPDVVATPCDPVSNCTLCIQVTDESILSLEDSDVTFKGMAVSRDPSILEKNVVVGIEGAEASGEGVLREVNSLFWHNSLSQSSGDSEHSIPILPNLNQEDYVSIGRILTHQFVLCAVQHVTRGKLVRYLTSSDIMLLVNDWICSLAKESENFKLCSSPDVVATPCDPVSNCTLCIQVTDESILSLEDSDVTFKGMAENRKFVPWYSTATGKYTSRFPSVSKGVPGMSHAGLSHAGLSHAGMSHAGMSHAGMSHAGMSHAGMSHAGMSHAGMSHAGMSHAGMSHAGMSHAGMSHAGMSHAGMSHAGMSHVPGVSHAGMSMSQACPMQHTLFGRATDECKIESFLRLLPPKERECLSRALKGEGPFPQENYSPTRRLMRTLGTYCRGSGTVHRNR</sequence>
<dbReference type="EMBL" id="LSMT01000434">
    <property type="protein sequence ID" value="PFX18051.1"/>
    <property type="molecule type" value="Genomic_DNA"/>
</dbReference>
<organism evidence="1 2">
    <name type="scientific">Stylophora pistillata</name>
    <name type="common">Smooth cauliflower coral</name>
    <dbReference type="NCBI Taxonomy" id="50429"/>
    <lineage>
        <taxon>Eukaryota</taxon>
        <taxon>Metazoa</taxon>
        <taxon>Cnidaria</taxon>
        <taxon>Anthozoa</taxon>
        <taxon>Hexacorallia</taxon>
        <taxon>Scleractinia</taxon>
        <taxon>Astrocoeniina</taxon>
        <taxon>Pocilloporidae</taxon>
        <taxon>Stylophora</taxon>
    </lineage>
</organism>
<dbReference type="GO" id="GO:0016740">
    <property type="term" value="F:transferase activity"/>
    <property type="evidence" value="ECO:0007669"/>
    <property type="project" value="UniProtKB-KW"/>
</dbReference>
<protein>
    <submittedName>
        <fullName evidence="1">Spermidine/spermine N(1)-acetyltransferase-like protein 1</fullName>
    </submittedName>
</protein>
<comment type="caution">
    <text evidence="1">The sequence shown here is derived from an EMBL/GenBank/DDBJ whole genome shotgun (WGS) entry which is preliminary data.</text>
</comment>